<gene>
    <name evidence="2" type="ORF">GAYE_SCF17G3722</name>
</gene>
<reference evidence="2 3" key="1">
    <citation type="submission" date="2022-07" db="EMBL/GenBank/DDBJ databases">
        <title>Genome-wide signatures of adaptation to extreme environments.</title>
        <authorList>
            <person name="Cho C.H."/>
            <person name="Yoon H.S."/>
        </authorList>
    </citation>
    <scope>NUCLEOTIDE SEQUENCE [LARGE SCALE GENOMIC DNA]</scope>
    <source>
        <strain evidence="2 3">108.79 E11</strain>
    </source>
</reference>
<keyword evidence="3" id="KW-1185">Reference proteome</keyword>
<proteinExistence type="predicted"/>
<dbReference type="AlphaFoldDB" id="A0AAV9IEL3"/>
<dbReference type="PROSITE" id="PS51257">
    <property type="entry name" value="PROKAR_LIPOPROTEIN"/>
    <property type="match status" value="1"/>
</dbReference>
<evidence type="ECO:0000256" key="1">
    <source>
        <dbReference type="SAM" id="MobiDB-lite"/>
    </source>
</evidence>
<sequence>MDSQRALFTLSCTVVVACGSSTIVGILDRWLYEEVDKHDIESKQISRLGLWSKEQDGVPEEEALGEDEPDGPGTLNTLKEDFKRRMKKKEQEETKLLESNVLSVLPRVFRLAGQHILTPLVLKRLDQIHELYF</sequence>
<organism evidence="2 3">
    <name type="scientific">Galdieria yellowstonensis</name>
    <dbReference type="NCBI Taxonomy" id="3028027"/>
    <lineage>
        <taxon>Eukaryota</taxon>
        <taxon>Rhodophyta</taxon>
        <taxon>Bangiophyceae</taxon>
        <taxon>Galdieriales</taxon>
        <taxon>Galdieriaceae</taxon>
        <taxon>Galdieria</taxon>
    </lineage>
</organism>
<protein>
    <submittedName>
        <fullName evidence="2">Uncharacterized protein</fullName>
    </submittedName>
</protein>
<dbReference type="Proteomes" id="UP001300502">
    <property type="component" value="Unassembled WGS sequence"/>
</dbReference>
<dbReference type="EMBL" id="JANCYU010000034">
    <property type="protein sequence ID" value="KAK4525813.1"/>
    <property type="molecule type" value="Genomic_DNA"/>
</dbReference>
<name>A0AAV9IEL3_9RHOD</name>
<evidence type="ECO:0000313" key="2">
    <source>
        <dbReference type="EMBL" id="KAK4525813.1"/>
    </source>
</evidence>
<accession>A0AAV9IEL3</accession>
<feature type="compositionally biased region" description="Acidic residues" evidence="1">
    <location>
        <begin position="57"/>
        <end position="70"/>
    </location>
</feature>
<feature type="region of interest" description="Disordered" evidence="1">
    <location>
        <begin position="56"/>
        <end position="77"/>
    </location>
</feature>
<evidence type="ECO:0000313" key="3">
    <source>
        <dbReference type="Proteomes" id="UP001300502"/>
    </source>
</evidence>
<comment type="caution">
    <text evidence="2">The sequence shown here is derived from an EMBL/GenBank/DDBJ whole genome shotgun (WGS) entry which is preliminary data.</text>
</comment>